<dbReference type="InterPro" id="IPR029787">
    <property type="entry name" value="Nucleotide_cyclase"/>
</dbReference>
<feature type="transmembrane region" description="Helical" evidence="3">
    <location>
        <begin position="155"/>
        <end position="174"/>
    </location>
</feature>
<dbReference type="CDD" id="cd01949">
    <property type="entry name" value="GGDEF"/>
    <property type="match status" value="1"/>
</dbReference>
<dbReference type="RefSeq" id="WP_320424550.1">
    <property type="nucleotide sequence ID" value="NZ_JAXCLA010000006.1"/>
</dbReference>
<keyword evidence="6" id="KW-0808">Transferase</keyword>
<dbReference type="SMART" id="SM00267">
    <property type="entry name" value="GGDEF"/>
    <property type="match status" value="1"/>
</dbReference>
<dbReference type="EC" id="2.7.7.65" evidence="1"/>
<dbReference type="PANTHER" id="PTHR45138">
    <property type="entry name" value="REGULATORY COMPONENTS OF SENSORY TRANSDUCTION SYSTEM"/>
    <property type="match status" value="1"/>
</dbReference>
<proteinExistence type="predicted"/>
<dbReference type="EMBL" id="JAXCLA010000006">
    <property type="protein sequence ID" value="MDY0746606.1"/>
    <property type="molecule type" value="Genomic_DNA"/>
</dbReference>
<evidence type="ECO:0000256" key="2">
    <source>
        <dbReference type="ARBA" id="ARBA00034247"/>
    </source>
</evidence>
<dbReference type="Gene3D" id="3.30.70.270">
    <property type="match status" value="1"/>
</dbReference>
<dbReference type="InterPro" id="IPR000160">
    <property type="entry name" value="GGDEF_dom"/>
</dbReference>
<keyword evidence="3" id="KW-1133">Transmembrane helix</keyword>
<dbReference type="PROSITE" id="PS50887">
    <property type="entry name" value="GGDEF"/>
    <property type="match status" value="1"/>
</dbReference>
<dbReference type="PROSITE" id="PS50113">
    <property type="entry name" value="PAC"/>
    <property type="match status" value="1"/>
</dbReference>
<feature type="domain" description="GGDEF" evidence="5">
    <location>
        <begin position="368"/>
        <end position="499"/>
    </location>
</feature>
<evidence type="ECO:0000256" key="1">
    <source>
        <dbReference type="ARBA" id="ARBA00012528"/>
    </source>
</evidence>
<keyword evidence="3" id="KW-0812">Transmembrane</keyword>
<protein>
    <recommendedName>
        <fullName evidence="1">diguanylate cyclase</fullName>
        <ecNumber evidence="1">2.7.7.65</ecNumber>
    </recommendedName>
</protein>
<dbReference type="InterPro" id="IPR043128">
    <property type="entry name" value="Rev_trsase/Diguanyl_cyclase"/>
</dbReference>
<dbReference type="PANTHER" id="PTHR45138:SF9">
    <property type="entry name" value="DIGUANYLATE CYCLASE DGCM-RELATED"/>
    <property type="match status" value="1"/>
</dbReference>
<gene>
    <name evidence="6" type="ORF">SNE35_18985</name>
</gene>
<dbReference type="InterPro" id="IPR000014">
    <property type="entry name" value="PAS"/>
</dbReference>
<dbReference type="Pfam" id="PF08448">
    <property type="entry name" value="PAS_4"/>
    <property type="match status" value="1"/>
</dbReference>
<evidence type="ECO:0000313" key="7">
    <source>
        <dbReference type="Proteomes" id="UP001285263"/>
    </source>
</evidence>
<sequence>MMPRLRFSLSPASRVAIGLVSLMLTLLLMADVVTGVLPSRLGEAKRAREATAQLLATRLTTALNAGRAEQVGTLMASAMTPESALQGGALFTADGRLLAQRGNHPKGWTLAPAEPSTLDNIRVPIIADERPWGELQLVFAPALPLSLGYWLRDPLVQAIIFVTVFAFIAFHLYLRRMMRYMDPNAAVPERVRTAFDTLSEGVLVLDPEGSIMLANRAFKNMLPPGVGALTGLNASSLDWLVNGLPAKSELPWTEAMRSKAPQLGLPLRVQGPNGANLDLVMNCSPIDDGRGRVRGCLATFSDVTELHERTEGLRVALEALSASQREIEQKNEELTLQATRDPLTGCLNRRALMDLADKRVAEATRDATPLCCIMCDIDHFKSINDQFGHALGDRVIQASVRSLNSGLRGDDLLGRYGGEEFCILLPRTSLEQAFEVAERLRHEVDTHVGIALRQPARPKVTMSFGVALWAPGMDGPAALIDLADQALYRSKQGGRNRVS</sequence>
<dbReference type="NCBIfam" id="TIGR00229">
    <property type="entry name" value="sensory_box"/>
    <property type="match status" value="1"/>
</dbReference>
<dbReference type="GO" id="GO:0052621">
    <property type="term" value="F:diguanylate cyclase activity"/>
    <property type="evidence" value="ECO:0007669"/>
    <property type="project" value="UniProtKB-EC"/>
</dbReference>
<comment type="catalytic activity">
    <reaction evidence="2">
        <text>2 GTP = 3',3'-c-di-GMP + 2 diphosphate</text>
        <dbReference type="Rhea" id="RHEA:24898"/>
        <dbReference type="ChEBI" id="CHEBI:33019"/>
        <dbReference type="ChEBI" id="CHEBI:37565"/>
        <dbReference type="ChEBI" id="CHEBI:58805"/>
        <dbReference type="EC" id="2.7.7.65"/>
    </reaction>
</comment>
<evidence type="ECO:0000259" key="4">
    <source>
        <dbReference type="PROSITE" id="PS50113"/>
    </source>
</evidence>
<evidence type="ECO:0000256" key="3">
    <source>
        <dbReference type="SAM" id="Phobius"/>
    </source>
</evidence>
<organism evidence="6 7">
    <name type="scientific">Roseateles agri</name>
    <dbReference type="NCBI Taxonomy" id="3098619"/>
    <lineage>
        <taxon>Bacteria</taxon>
        <taxon>Pseudomonadati</taxon>
        <taxon>Pseudomonadota</taxon>
        <taxon>Betaproteobacteria</taxon>
        <taxon>Burkholderiales</taxon>
        <taxon>Sphaerotilaceae</taxon>
        <taxon>Roseateles</taxon>
    </lineage>
</organism>
<dbReference type="NCBIfam" id="TIGR00254">
    <property type="entry name" value="GGDEF"/>
    <property type="match status" value="1"/>
</dbReference>
<dbReference type="SUPFAM" id="SSF55073">
    <property type="entry name" value="Nucleotide cyclase"/>
    <property type="match status" value="1"/>
</dbReference>
<dbReference type="InterPro" id="IPR013656">
    <property type="entry name" value="PAS_4"/>
</dbReference>
<comment type="caution">
    <text evidence="6">The sequence shown here is derived from an EMBL/GenBank/DDBJ whole genome shotgun (WGS) entry which is preliminary data.</text>
</comment>
<dbReference type="InterPro" id="IPR035965">
    <property type="entry name" value="PAS-like_dom_sf"/>
</dbReference>
<dbReference type="Proteomes" id="UP001285263">
    <property type="component" value="Unassembled WGS sequence"/>
</dbReference>
<evidence type="ECO:0000259" key="5">
    <source>
        <dbReference type="PROSITE" id="PS50887"/>
    </source>
</evidence>
<evidence type="ECO:0000313" key="6">
    <source>
        <dbReference type="EMBL" id="MDY0746606.1"/>
    </source>
</evidence>
<name>A0ABU5DJX7_9BURK</name>
<reference evidence="6 7" key="1">
    <citation type="submission" date="2023-11" db="EMBL/GenBank/DDBJ databases">
        <title>Paucibacter sp. nov., isolated from fresh soil in Korea.</title>
        <authorList>
            <person name="Le N.T.T."/>
        </authorList>
    </citation>
    <scope>NUCLEOTIDE SEQUENCE [LARGE SCALE GENOMIC DNA]</scope>
    <source>
        <strain evidence="6 7">R3-3</strain>
    </source>
</reference>
<dbReference type="SUPFAM" id="SSF55785">
    <property type="entry name" value="PYP-like sensor domain (PAS domain)"/>
    <property type="match status" value="1"/>
</dbReference>
<dbReference type="Gene3D" id="3.30.450.20">
    <property type="entry name" value="PAS domain"/>
    <property type="match status" value="1"/>
</dbReference>
<keyword evidence="6" id="KW-0548">Nucleotidyltransferase</keyword>
<dbReference type="InterPro" id="IPR000700">
    <property type="entry name" value="PAS-assoc_C"/>
</dbReference>
<keyword evidence="3" id="KW-0472">Membrane</keyword>
<accession>A0ABU5DJX7</accession>
<keyword evidence="7" id="KW-1185">Reference proteome</keyword>
<feature type="domain" description="PAC" evidence="4">
    <location>
        <begin position="263"/>
        <end position="315"/>
    </location>
</feature>
<dbReference type="InterPro" id="IPR050469">
    <property type="entry name" value="Diguanylate_Cyclase"/>
</dbReference>
<dbReference type="Pfam" id="PF00990">
    <property type="entry name" value="GGDEF"/>
    <property type="match status" value="1"/>
</dbReference>